<dbReference type="RefSeq" id="WP_273924751.1">
    <property type="nucleotide sequence ID" value="NZ_JAQSIO010000001.1"/>
</dbReference>
<gene>
    <name evidence="1" type="ORF">PSQ39_01120</name>
</gene>
<dbReference type="EMBL" id="JAQSIO010000001">
    <property type="protein sequence ID" value="MDD0813221.1"/>
    <property type="molecule type" value="Genomic_DNA"/>
</dbReference>
<evidence type="ECO:0000313" key="2">
    <source>
        <dbReference type="Proteomes" id="UP001528672"/>
    </source>
</evidence>
<proteinExistence type="predicted"/>
<evidence type="ECO:0000313" key="1">
    <source>
        <dbReference type="EMBL" id="MDD0813221.1"/>
    </source>
</evidence>
<name>A0ABT5M9G6_9BURK</name>
<sequence length="60" mass="6421">MDFLNSCAGLVQKYAALLPGFALFELKAMTLPVVSLLIKGLSRMAAVDSIENDFLEIGCA</sequence>
<dbReference type="Proteomes" id="UP001528672">
    <property type="component" value="Unassembled WGS sequence"/>
</dbReference>
<reference evidence="1 2" key="1">
    <citation type="submission" date="2023-02" db="EMBL/GenBank/DDBJ databases">
        <title>Bacterial whole genome sequence for Curvibacter sp. HBC28.</title>
        <authorList>
            <person name="Le V."/>
            <person name="Ko S.-R."/>
            <person name="Ahn C.-Y."/>
            <person name="Oh H.-M."/>
        </authorList>
    </citation>
    <scope>NUCLEOTIDE SEQUENCE [LARGE SCALE GENOMIC DNA]</scope>
    <source>
        <strain evidence="1 2">HBC28</strain>
    </source>
</reference>
<protein>
    <submittedName>
        <fullName evidence="1">Uncharacterized protein</fullName>
    </submittedName>
</protein>
<accession>A0ABT5M9G6</accession>
<organism evidence="1 2">
    <name type="scientific">Curvibacter microcysteis</name>
    <dbReference type="NCBI Taxonomy" id="3026419"/>
    <lineage>
        <taxon>Bacteria</taxon>
        <taxon>Pseudomonadati</taxon>
        <taxon>Pseudomonadota</taxon>
        <taxon>Betaproteobacteria</taxon>
        <taxon>Burkholderiales</taxon>
        <taxon>Comamonadaceae</taxon>
        <taxon>Curvibacter</taxon>
    </lineage>
</organism>
<keyword evidence="2" id="KW-1185">Reference proteome</keyword>
<comment type="caution">
    <text evidence="1">The sequence shown here is derived from an EMBL/GenBank/DDBJ whole genome shotgun (WGS) entry which is preliminary data.</text>
</comment>